<evidence type="ECO:0000313" key="1">
    <source>
        <dbReference type="EMBL" id="MEE1945941.1"/>
    </source>
</evidence>
<accession>A0ABU7I9H5</accession>
<organism evidence="1 2">
    <name type="scientific">Pedobacter albus</name>
    <dbReference type="NCBI Taxonomy" id="3113905"/>
    <lineage>
        <taxon>Bacteria</taxon>
        <taxon>Pseudomonadati</taxon>
        <taxon>Bacteroidota</taxon>
        <taxon>Sphingobacteriia</taxon>
        <taxon>Sphingobacteriales</taxon>
        <taxon>Sphingobacteriaceae</taxon>
        <taxon>Pedobacter</taxon>
    </lineage>
</organism>
<dbReference type="Gene3D" id="2.60.40.10">
    <property type="entry name" value="Immunoglobulins"/>
    <property type="match status" value="2"/>
</dbReference>
<name>A0ABU7I9H5_9SPHI</name>
<dbReference type="InterPro" id="IPR013783">
    <property type="entry name" value="Ig-like_fold"/>
</dbReference>
<reference evidence="1 2" key="1">
    <citation type="submission" date="2024-01" db="EMBL/GenBank/DDBJ databases">
        <title>Pedobacter sp. nov., isolated from fresh soil.</title>
        <authorList>
            <person name="Le N.T.T."/>
        </authorList>
    </citation>
    <scope>NUCLEOTIDE SEQUENCE [LARGE SCALE GENOMIC DNA]</scope>
    <source>
        <strain evidence="1 2">KR3-3</strain>
    </source>
</reference>
<proteinExistence type="predicted"/>
<dbReference type="RefSeq" id="WP_330108259.1">
    <property type="nucleotide sequence ID" value="NZ_JAZDQT010000002.1"/>
</dbReference>
<evidence type="ECO:0000313" key="2">
    <source>
        <dbReference type="Proteomes" id="UP001336835"/>
    </source>
</evidence>
<dbReference type="PROSITE" id="PS51257">
    <property type="entry name" value="PROKAR_LIPOPROTEIN"/>
    <property type="match status" value="1"/>
</dbReference>
<evidence type="ECO:0008006" key="3">
    <source>
        <dbReference type="Google" id="ProtNLM"/>
    </source>
</evidence>
<keyword evidence="2" id="KW-1185">Reference proteome</keyword>
<protein>
    <recommendedName>
        <fullName evidence="3">Fibronectin type-III domain-containing protein</fullName>
    </recommendedName>
</protein>
<dbReference type="EMBL" id="JAZDQT010000002">
    <property type="protein sequence ID" value="MEE1945941.1"/>
    <property type="molecule type" value="Genomic_DNA"/>
</dbReference>
<comment type="caution">
    <text evidence="1">The sequence shown here is derived from an EMBL/GenBank/DDBJ whole genome shotgun (WGS) entry which is preliminary data.</text>
</comment>
<dbReference type="Proteomes" id="UP001336835">
    <property type="component" value="Unassembled WGS sequence"/>
</dbReference>
<gene>
    <name evidence="1" type="ORF">VRU48_12540</name>
</gene>
<sequence length="229" mass="24952">MKYLYLLTITLLLASCGKSNNKSEPAFPPEVAVLLSPLNNEACLSGTNVTATSSTITFSWKPSKYADSYMVSIKNLLTNATTTHVATSTTLQVSLTNNTPYSWSVTSKSSRNPEIQISETWKFHNAGPGIVNYAPFPAEVIFPLPNSTVTATNGKIEFKWKGADADNDVLQYDIYTSSMAGTVFLLKAGHNSTSLISEEPSGKRYWKIVTRDSHGNTSDTGIMEFTVSN</sequence>